<dbReference type="CDD" id="cd14943">
    <property type="entry name" value="TRAPPC5_Trs31"/>
    <property type="match status" value="1"/>
</dbReference>
<evidence type="ECO:0000256" key="4">
    <source>
        <dbReference type="ARBA" id="ARBA00022824"/>
    </source>
</evidence>
<dbReference type="EMBL" id="AFNH02000328">
    <property type="protein sequence ID" value="EZG77186.1"/>
    <property type="molecule type" value="Genomic_DNA"/>
</dbReference>
<sequence>MEENQLLDHPLSKKPRSEISSSSVHYMFGSILQYCMASSNPMEKQYEIGHRIGSRVLLLLTFRDKLKREIKVVNILSFISQQCWRILFGRQGDLFKCGDNQNDYMLTDHKFMLTKYCHEPRGDSFIDYGAFAAGIIEGILCDAEFPATVTAHTLNPDPKDRTVTFLIKFFPEALNRETKMTG</sequence>
<keyword evidence="3 7" id="KW-0813">Transport</keyword>
<dbReference type="AlphaFoldDB" id="A0A023BA01"/>
<comment type="similarity">
    <text evidence="2 7">Belongs to the TRAPP small subunits family. BET3 subfamily.</text>
</comment>
<evidence type="ECO:0000313" key="9">
    <source>
        <dbReference type="Proteomes" id="UP000019763"/>
    </source>
</evidence>
<evidence type="ECO:0000256" key="5">
    <source>
        <dbReference type="ARBA" id="ARBA00022892"/>
    </source>
</evidence>
<dbReference type="GO" id="GO:1990072">
    <property type="term" value="C:TRAPPIII protein complex"/>
    <property type="evidence" value="ECO:0007669"/>
    <property type="project" value="TreeGrafter"/>
</dbReference>
<dbReference type="Proteomes" id="UP000019763">
    <property type="component" value="Unassembled WGS sequence"/>
</dbReference>
<dbReference type="PANTHER" id="PTHR20902:SF0">
    <property type="entry name" value="TRAFFICKING PROTEIN PARTICLE COMPLEX SUBUNIT 5"/>
    <property type="match status" value="1"/>
</dbReference>
<dbReference type="eggNOG" id="KOG3315">
    <property type="taxonomic scope" value="Eukaryota"/>
</dbReference>
<dbReference type="GO" id="GO:0005783">
    <property type="term" value="C:endoplasmic reticulum"/>
    <property type="evidence" value="ECO:0007669"/>
    <property type="project" value="UniProtKB-SubCell"/>
</dbReference>
<evidence type="ECO:0000256" key="6">
    <source>
        <dbReference type="ARBA" id="ARBA00023034"/>
    </source>
</evidence>
<dbReference type="RefSeq" id="XP_011129522.1">
    <property type="nucleotide sequence ID" value="XM_011131220.1"/>
</dbReference>
<dbReference type="PANTHER" id="PTHR20902">
    <property type="entry name" value="41-2 PROTEIN ANTIGEN-RELATED"/>
    <property type="match status" value="1"/>
</dbReference>
<keyword evidence="6 7" id="KW-0333">Golgi apparatus</keyword>
<protein>
    <recommendedName>
        <fullName evidence="7">Trafficking protein particle complex subunit</fullName>
    </recommendedName>
</protein>
<dbReference type="OMA" id="YMVKFDD"/>
<proteinExistence type="inferred from homology"/>
<evidence type="ECO:0000256" key="2">
    <source>
        <dbReference type="ARBA" id="ARBA00006218"/>
    </source>
</evidence>
<dbReference type="Gene3D" id="3.30.1380.20">
    <property type="entry name" value="Trafficking protein particle complex subunit 3"/>
    <property type="match status" value="1"/>
</dbReference>
<dbReference type="VEuPathDB" id="CryptoDB:GNI_043000"/>
<keyword evidence="9" id="KW-1185">Reference proteome</keyword>
<comment type="caution">
    <text evidence="8">The sequence shown here is derived from an EMBL/GenBank/DDBJ whole genome shotgun (WGS) entry which is preliminary data.</text>
</comment>
<keyword evidence="5 7" id="KW-0931">ER-Golgi transport</keyword>
<dbReference type="OrthoDB" id="10254842at2759"/>
<dbReference type="GeneID" id="22911644"/>
<evidence type="ECO:0000256" key="3">
    <source>
        <dbReference type="ARBA" id="ARBA00022448"/>
    </source>
</evidence>
<dbReference type="InterPro" id="IPR007194">
    <property type="entry name" value="TRAPP_component"/>
</dbReference>
<evidence type="ECO:0000256" key="7">
    <source>
        <dbReference type="PIRNR" id="PIRNR017479"/>
    </source>
</evidence>
<reference evidence="8" key="1">
    <citation type="submission" date="2013-12" db="EMBL/GenBank/DDBJ databases">
        <authorList>
            <person name="Omoto C.K."/>
            <person name="Sibley D."/>
            <person name="Venepally P."/>
            <person name="Hadjithomas M."/>
            <person name="Karamycheva S."/>
            <person name="Brunk B."/>
            <person name="Roos D."/>
            <person name="Caler E."/>
            <person name="Lorenzi H."/>
        </authorList>
    </citation>
    <scope>NUCLEOTIDE SEQUENCE</scope>
</reference>
<dbReference type="Pfam" id="PF04051">
    <property type="entry name" value="TRAPP"/>
    <property type="match status" value="1"/>
</dbReference>
<dbReference type="GO" id="GO:0006888">
    <property type="term" value="P:endoplasmic reticulum to Golgi vesicle-mediated transport"/>
    <property type="evidence" value="ECO:0007669"/>
    <property type="project" value="TreeGrafter"/>
</dbReference>
<organism evidence="8 9">
    <name type="scientific">Gregarina niphandrodes</name>
    <name type="common">Septate eugregarine</name>
    <dbReference type="NCBI Taxonomy" id="110365"/>
    <lineage>
        <taxon>Eukaryota</taxon>
        <taxon>Sar</taxon>
        <taxon>Alveolata</taxon>
        <taxon>Apicomplexa</taxon>
        <taxon>Conoidasida</taxon>
        <taxon>Gregarinasina</taxon>
        <taxon>Eugregarinorida</taxon>
        <taxon>Gregarinidae</taxon>
        <taxon>Gregarina</taxon>
    </lineage>
</organism>
<evidence type="ECO:0000313" key="8">
    <source>
        <dbReference type="EMBL" id="EZG77186.1"/>
    </source>
</evidence>
<dbReference type="InterPro" id="IPR024096">
    <property type="entry name" value="NO_sig/Golgi_transp_ligand-bd"/>
</dbReference>
<dbReference type="GO" id="GO:1990071">
    <property type="term" value="C:TRAPPII protein complex"/>
    <property type="evidence" value="ECO:0007669"/>
    <property type="project" value="TreeGrafter"/>
</dbReference>
<comment type="subcellular location">
    <subcellularLocation>
        <location evidence="1">Endoplasmic reticulum</location>
    </subcellularLocation>
    <subcellularLocation>
        <location evidence="7">Golgi apparatus</location>
        <location evidence="7">cis-Golgi network</location>
    </subcellularLocation>
</comment>
<name>A0A023BA01_GRENI</name>
<keyword evidence="4 7" id="KW-0256">Endoplasmic reticulum</keyword>
<dbReference type="GO" id="GO:1990070">
    <property type="term" value="C:TRAPPI protein complex"/>
    <property type="evidence" value="ECO:0007669"/>
    <property type="project" value="TreeGrafter"/>
</dbReference>
<comment type="subunit">
    <text evidence="7">Part of the multisubunit TRAPP (transport protein particle) complex.</text>
</comment>
<dbReference type="InterPro" id="IPR016696">
    <property type="entry name" value="TRAPP-I_su5"/>
</dbReference>
<gene>
    <name evidence="8" type="ORF">GNI_043000</name>
</gene>
<dbReference type="SUPFAM" id="SSF111126">
    <property type="entry name" value="Ligand-binding domain in the NO signalling and Golgi transport"/>
    <property type="match status" value="1"/>
</dbReference>
<evidence type="ECO:0000256" key="1">
    <source>
        <dbReference type="ARBA" id="ARBA00004240"/>
    </source>
</evidence>
<accession>A0A023BA01</accession>
<dbReference type="PIRSF" id="PIRSF017479">
    <property type="entry name" value="TRAPP_I_complex_Trs31"/>
    <property type="match status" value="1"/>
</dbReference>